<dbReference type="SUPFAM" id="SSF54909">
    <property type="entry name" value="Dimeric alpha+beta barrel"/>
    <property type="match status" value="1"/>
</dbReference>
<organism evidence="1 2">
    <name type="scientific">Flagellimonas hymeniacidonis</name>
    <dbReference type="NCBI Taxonomy" id="2603628"/>
    <lineage>
        <taxon>Bacteria</taxon>
        <taxon>Pseudomonadati</taxon>
        <taxon>Bacteroidota</taxon>
        <taxon>Flavobacteriia</taxon>
        <taxon>Flavobacteriales</taxon>
        <taxon>Flavobacteriaceae</taxon>
        <taxon>Flagellimonas</taxon>
    </lineage>
</organism>
<accession>A0A5C8UZI1</accession>
<dbReference type="EMBL" id="VRUR01000002">
    <property type="protein sequence ID" value="TXN34770.1"/>
    <property type="molecule type" value="Genomic_DNA"/>
</dbReference>
<dbReference type="GO" id="GO:0004497">
    <property type="term" value="F:monooxygenase activity"/>
    <property type="evidence" value="ECO:0007669"/>
    <property type="project" value="UniProtKB-KW"/>
</dbReference>
<proteinExistence type="predicted"/>
<reference evidence="1 2" key="1">
    <citation type="submission" date="2019-08" db="EMBL/GenBank/DDBJ databases">
        <title>Professor.</title>
        <authorList>
            <person name="Park J.S."/>
        </authorList>
    </citation>
    <scope>NUCLEOTIDE SEQUENCE [LARGE SCALE GENOMIC DNA]</scope>
    <source>
        <strain evidence="1 2">176CP5-101</strain>
    </source>
</reference>
<evidence type="ECO:0000313" key="1">
    <source>
        <dbReference type="EMBL" id="TXN34770.1"/>
    </source>
</evidence>
<protein>
    <submittedName>
        <fullName evidence="1">Antibiotic biosynthesis monooxygenase</fullName>
    </submittedName>
</protein>
<dbReference type="InterPro" id="IPR011008">
    <property type="entry name" value="Dimeric_a/b-barrel"/>
</dbReference>
<keyword evidence="1" id="KW-0503">Monooxygenase</keyword>
<dbReference type="Proteomes" id="UP000321456">
    <property type="component" value="Unassembled WGS sequence"/>
</dbReference>
<comment type="caution">
    <text evidence="1">The sequence shown here is derived from an EMBL/GenBank/DDBJ whole genome shotgun (WGS) entry which is preliminary data.</text>
</comment>
<dbReference type="Gene3D" id="3.30.70.100">
    <property type="match status" value="1"/>
</dbReference>
<keyword evidence="1" id="KW-0560">Oxidoreductase</keyword>
<keyword evidence="2" id="KW-1185">Reference proteome</keyword>
<dbReference type="RefSeq" id="WP_147743517.1">
    <property type="nucleotide sequence ID" value="NZ_VRUR01000002.1"/>
</dbReference>
<name>A0A5C8UZI1_9FLAO</name>
<evidence type="ECO:0000313" key="2">
    <source>
        <dbReference type="Proteomes" id="UP000321456"/>
    </source>
</evidence>
<dbReference type="AlphaFoldDB" id="A0A5C8UZI1"/>
<gene>
    <name evidence="1" type="ORF">FVB32_09200</name>
</gene>
<sequence length="100" mass="12156">MIARIWKGHTKLEHLEEYTDFMKARAIPDYSKTDGFIKLTFLKRTDENHAYFNLITFWENMEVIRNFAGQDYEKAKYYPEDKDYLLDFPKKVTHYEVFAD</sequence>